<reference evidence="3 4" key="1">
    <citation type="submission" date="2020-10" db="EMBL/GenBank/DDBJ databases">
        <title>complete genome sequencing of Lysobacter sp. H23M41.</title>
        <authorList>
            <person name="Bae J.-W."/>
            <person name="Lee S.-Y."/>
        </authorList>
    </citation>
    <scope>NUCLEOTIDE SEQUENCE [LARGE SCALE GENOMIC DNA]</scope>
    <source>
        <strain evidence="3 4">H23M41</strain>
    </source>
</reference>
<dbReference type="Pfam" id="PF00535">
    <property type="entry name" value="Glycos_transf_2"/>
    <property type="match status" value="1"/>
</dbReference>
<evidence type="ECO:0000256" key="1">
    <source>
        <dbReference type="SAM" id="Phobius"/>
    </source>
</evidence>
<sequence length="330" mass="36102">MQQLLTPRFSLVIPVYRNEGSIPDLVTAVGKLNDELDGLLEAIFVVDGSPDASYARLRDALPSVAFPSTLVALSRNFGSFSAIREGLIRASGKHAAVMAADLQEPPELVSQFFHLLDGGDVDVVFGVRESRSDPWSTKLASGIFWWIYRRFVQADVPAGGVDVFAVNRDFLDRIVSFEEANGSLLGLLFWMGGRRRFVPYARQQRQHGKSAWTFGKKWNYLLDSIFAFTDAPIRILLGIGLFGLTVSALLGVIVLIAKIAGVVAVPGYAGTMLAILFFGGLNALGLGLVGNYAWRAYENTKRRPLSIPMLVETFPADTATLTTRKDETSP</sequence>
<dbReference type="InterPro" id="IPR050256">
    <property type="entry name" value="Glycosyltransferase_2"/>
</dbReference>
<name>A0A7S6UJY2_9GAMM</name>
<organism evidence="3 4">
    <name type="scientific">Novilysobacter avium</name>
    <dbReference type="NCBI Taxonomy" id="2781023"/>
    <lineage>
        <taxon>Bacteria</taxon>
        <taxon>Pseudomonadati</taxon>
        <taxon>Pseudomonadota</taxon>
        <taxon>Gammaproteobacteria</taxon>
        <taxon>Lysobacterales</taxon>
        <taxon>Lysobacteraceae</taxon>
        <taxon>Novilysobacter</taxon>
    </lineage>
</organism>
<feature type="transmembrane region" description="Helical" evidence="1">
    <location>
        <begin position="272"/>
        <end position="294"/>
    </location>
</feature>
<dbReference type="InterPro" id="IPR029044">
    <property type="entry name" value="Nucleotide-diphossugar_trans"/>
</dbReference>
<evidence type="ECO:0000259" key="2">
    <source>
        <dbReference type="Pfam" id="PF00535"/>
    </source>
</evidence>
<proteinExistence type="predicted"/>
<feature type="domain" description="Glycosyltransferase 2-like" evidence="2">
    <location>
        <begin position="10"/>
        <end position="151"/>
    </location>
</feature>
<accession>A0A7S6UJY2</accession>
<gene>
    <name evidence="3" type="ORF">INQ42_10600</name>
</gene>
<dbReference type="SUPFAM" id="SSF53448">
    <property type="entry name" value="Nucleotide-diphospho-sugar transferases"/>
    <property type="match status" value="1"/>
</dbReference>
<dbReference type="Proteomes" id="UP000593932">
    <property type="component" value="Chromosome"/>
</dbReference>
<dbReference type="EMBL" id="CP063657">
    <property type="protein sequence ID" value="QOW21671.1"/>
    <property type="molecule type" value="Genomic_DNA"/>
</dbReference>
<dbReference type="RefSeq" id="WP_194034234.1">
    <property type="nucleotide sequence ID" value="NZ_CP063657.1"/>
</dbReference>
<dbReference type="CDD" id="cd04187">
    <property type="entry name" value="DPM1_like_bac"/>
    <property type="match status" value="1"/>
</dbReference>
<dbReference type="Gene3D" id="3.90.550.10">
    <property type="entry name" value="Spore Coat Polysaccharide Biosynthesis Protein SpsA, Chain A"/>
    <property type="match status" value="1"/>
</dbReference>
<feature type="transmembrane region" description="Helical" evidence="1">
    <location>
        <begin position="235"/>
        <end position="260"/>
    </location>
</feature>
<keyword evidence="1" id="KW-0472">Membrane</keyword>
<dbReference type="PANTHER" id="PTHR48090:SF8">
    <property type="entry name" value="GLYCOSYLTRANSFERASE CSBB-RELATED"/>
    <property type="match status" value="1"/>
</dbReference>
<protein>
    <submittedName>
        <fullName evidence="3">Glycosyltransferase family 2 protein</fullName>
    </submittedName>
</protein>
<keyword evidence="1" id="KW-1133">Transmembrane helix</keyword>
<evidence type="ECO:0000313" key="3">
    <source>
        <dbReference type="EMBL" id="QOW21671.1"/>
    </source>
</evidence>
<dbReference type="InterPro" id="IPR001173">
    <property type="entry name" value="Glyco_trans_2-like"/>
</dbReference>
<evidence type="ECO:0000313" key="4">
    <source>
        <dbReference type="Proteomes" id="UP000593932"/>
    </source>
</evidence>
<dbReference type="PANTHER" id="PTHR48090">
    <property type="entry name" value="UNDECAPRENYL-PHOSPHATE 4-DEOXY-4-FORMAMIDO-L-ARABINOSE TRANSFERASE-RELATED"/>
    <property type="match status" value="1"/>
</dbReference>
<keyword evidence="4" id="KW-1185">Reference proteome</keyword>
<keyword evidence="1" id="KW-0812">Transmembrane</keyword>